<dbReference type="Proteomes" id="UP001152607">
    <property type="component" value="Unassembled WGS sequence"/>
</dbReference>
<protein>
    <recommendedName>
        <fullName evidence="1">Glutathione S-transferase UstS-like C-terminal domain-containing protein</fullName>
    </recommendedName>
</protein>
<dbReference type="AlphaFoldDB" id="A0A9W4UNT1"/>
<name>A0A9W4UNT1_9PLEO</name>
<evidence type="ECO:0000259" key="1">
    <source>
        <dbReference type="Pfam" id="PF22041"/>
    </source>
</evidence>
<comment type="caution">
    <text evidence="2">The sequence shown here is derived from an EMBL/GenBank/DDBJ whole genome shotgun (WGS) entry which is preliminary data.</text>
</comment>
<dbReference type="Gene3D" id="1.20.1050.10">
    <property type="match status" value="1"/>
</dbReference>
<evidence type="ECO:0000313" key="3">
    <source>
        <dbReference type="Proteomes" id="UP001152607"/>
    </source>
</evidence>
<dbReference type="EMBL" id="CAOQHR010000009">
    <property type="protein sequence ID" value="CAI6339586.1"/>
    <property type="molecule type" value="Genomic_DNA"/>
</dbReference>
<organism evidence="2 3">
    <name type="scientific">Periconia digitata</name>
    <dbReference type="NCBI Taxonomy" id="1303443"/>
    <lineage>
        <taxon>Eukaryota</taxon>
        <taxon>Fungi</taxon>
        <taxon>Dikarya</taxon>
        <taxon>Ascomycota</taxon>
        <taxon>Pezizomycotina</taxon>
        <taxon>Dothideomycetes</taxon>
        <taxon>Pleosporomycetidae</taxon>
        <taxon>Pleosporales</taxon>
        <taxon>Massarineae</taxon>
        <taxon>Periconiaceae</taxon>
        <taxon>Periconia</taxon>
    </lineage>
</organism>
<dbReference type="Pfam" id="PF22041">
    <property type="entry name" value="GST_C_7"/>
    <property type="match status" value="1"/>
</dbReference>
<accession>A0A9W4UNT1</accession>
<dbReference type="OrthoDB" id="4951845at2759"/>
<keyword evidence="3" id="KW-1185">Reference proteome</keyword>
<sequence length="201" mass="22676">MFFTSNIEATLKPLGMTPLGTSNSKFTVPAIHHIPTNTYMMDSTPISQFLERTYPNPSLPLSTDWGQEIEKKARGLLGPVLRTSIVPREILILSPRSQDYFRRTREEAFGRRLEELLDEGKEEEMGRELDGEMVGVGGMMRRDAGGAGFVFGEEPCYTDFLIAGAMESVRMVDEGIFQRMVKYRGFSDVYTACLPLMEKND</sequence>
<proteinExistence type="predicted"/>
<dbReference type="Gene3D" id="3.40.30.10">
    <property type="entry name" value="Glutaredoxin"/>
    <property type="match status" value="1"/>
</dbReference>
<gene>
    <name evidence="2" type="ORF">PDIGIT_LOCUS12747</name>
</gene>
<dbReference type="InterPro" id="IPR054416">
    <property type="entry name" value="GST_UstS-like_C"/>
</dbReference>
<feature type="domain" description="Glutathione S-transferase UstS-like C-terminal" evidence="1">
    <location>
        <begin position="79"/>
        <end position="173"/>
    </location>
</feature>
<evidence type="ECO:0000313" key="2">
    <source>
        <dbReference type="EMBL" id="CAI6339586.1"/>
    </source>
</evidence>
<reference evidence="2" key="1">
    <citation type="submission" date="2023-01" db="EMBL/GenBank/DDBJ databases">
        <authorList>
            <person name="Van Ghelder C."/>
            <person name="Rancurel C."/>
        </authorList>
    </citation>
    <scope>NUCLEOTIDE SEQUENCE</scope>
    <source>
        <strain evidence="2">CNCM I-4278</strain>
    </source>
</reference>